<evidence type="ECO:0000259" key="6">
    <source>
        <dbReference type="PROSITE" id="PS51186"/>
    </source>
</evidence>
<dbReference type="InterPro" id="IPR016181">
    <property type="entry name" value="Acyl_CoA_acyltransferase"/>
</dbReference>
<evidence type="ECO:0000256" key="4">
    <source>
        <dbReference type="ARBA" id="ARBA00023251"/>
    </source>
</evidence>
<sequence length="193" mass="21091">MSTFGTLALRPLDPFTDAQLIHPWMTHPRSVFWPLWGARLHEVERAYMHVAAEEHHDAFVGLRDGEPAFLVERYDPRHVEPADGYEPEPGDVGLRFLVAPGADGVAGFGRAALTTVLEHLFADPRTVRVVVGTDVADHAARELHEVVGFVPGYEVDGPEGRALLGFCTRERFDAAVVRRAVAARPALTAGAPV</sequence>
<evidence type="ECO:0000256" key="5">
    <source>
        <dbReference type="ARBA" id="ARBA00031122"/>
    </source>
</evidence>
<dbReference type="Proteomes" id="UP000316806">
    <property type="component" value="Chromosome"/>
</dbReference>
<comment type="function">
    <text evidence="1">Acyltransferase required for the direct transfer of medium- to long-chain fatty acyl moieties from a carrier protein (MbtL) on to the epsilon-amino group of lysine residue in the mycobactin core.</text>
</comment>
<dbReference type="EMBL" id="CP040916">
    <property type="protein sequence ID" value="QDQ11681.1"/>
    <property type="molecule type" value="Genomic_DNA"/>
</dbReference>
<dbReference type="UniPathway" id="UPA00011"/>
<dbReference type="PROSITE" id="PS51186">
    <property type="entry name" value="GNAT"/>
    <property type="match status" value="1"/>
</dbReference>
<reference evidence="7 8" key="1">
    <citation type="journal article" date="2019" name="J. Ind. Microbiol. Biotechnol.">
        <title>The complete genomic sequence of Streptomyces spectabilis NRRL-2792 and identification of secondary metabolite biosynthetic gene clusters.</title>
        <authorList>
            <person name="Sinha A."/>
            <person name="Phillips-Salemka S."/>
            <person name="Niraula T.A."/>
            <person name="Short K.A."/>
            <person name="Niraula N.P."/>
        </authorList>
    </citation>
    <scope>NUCLEOTIDE SEQUENCE [LARGE SCALE GENOMIC DNA]</scope>
    <source>
        <strain evidence="7 8">NRRL 2792</strain>
    </source>
</reference>
<gene>
    <name evidence="7" type="ORF">FH965_14775</name>
</gene>
<evidence type="ECO:0000313" key="8">
    <source>
        <dbReference type="Proteomes" id="UP000316806"/>
    </source>
</evidence>
<evidence type="ECO:0000256" key="2">
    <source>
        <dbReference type="ARBA" id="ARBA00005102"/>
    </source>
</evidence>
<dbReference type="GO" id="GO:0016410">
    <property type="term" value="F:N-acyltransferase activity"/>
    <property type="evidence" value="ECO:0007669"/>
    <property type="project" value="TreeGrafter"/>
</dbReference>
<name>A0A516R7Q5_STRST</name>
<keyword evidence="7" id="KW-0808">Transferase</keyword>
<dbReference type="SUPFAM" id="SSF55729">
    <property type="entry name" value="Acyl-CoA N-acyltransferases (Nat)"/>
    <property type="match status" value="1"/>
</dbReference>
<dbReference type="InterPro" id="IPR000182">
    <property type="entry name" value="GNAT_dom"/>
</dbReference>
<accession>A0A516R7Q5</accession>
<dbReference type="PANTHER" id="PTHR31438:SF1">
    <property type="entry name" value="LYSINE N-ACYLTRANSFERASE C17G9.06C-RELATED"/>
    <property type="match status" value="1"/>
</dbReference>
<proteinExistence type="predicted"/>
<dbReference type="RefSeq" id="WP_144003569.1">
    <property type="nucleotide sequence ID" value="NZ_CP040916.1"/>
</dbReference>
<dbReference type="AlphaFoldDB" id="A0A516R7Q5"/>
<dbReference type="PANTHER" id="PTHR31438">
    <property type="entry name" value="LYSINE N-ACYLTRANSFERASE C17G9.06C-RELATED"/>
    <property type="match status" value="1"/>
</dbReference>
<dbReference type="Gene3D" id="3.40.630.30">
    <property type="match status" value="1"/>
</dbReference>
<dbReference type="InterPro" id="IPR019432">
    <property type="entry name" value="Acyltransferase_MbtK/IucB-like"/>
</dbReference>
<evidence type="ECO:0000313" key="7">
    <source>
        <dbReference type="EMBL" id="QDQ11681.1"/>
    </source>
</evidence>
<dbReference type="GO" id="GO:0019290">
    <property type="term" value="P:siderophore biosynthetic process"/>
    <property type="evidence" value="ECO:0007669"/>
    <property type="project" value="InterPro"/>
</dbReference>
<keyword evidence="4" id="KW-0046">Antibiotic resistance</keyword>
<organism evidence="7 8">
    <name type="scientific">Streptomyces spectabilis</name>
    <dbReference type="NCBI Taxonomy" id="68270"/>
    <lineage>
        <taxon>Bacteria</taxon>
        <taxon>Bacillati</taxon>
        <taxon>Actinomycetota</taxon>
        <taxon>Actinomycetes</taxon>
        <taxon>Kitasatosporales</taxon>
        <taxon>Streptomycetaceae</taxon>
        <taxon>Streptomyces</taxon>
    </lineage>
</organism>
<feature type="domain" description="N-acetyltransferase" evidence="6">
    <location>
        <begin position="30"/>
        <end position="170"/>
    </location>
</feature>
<comment type="pathway">
    <text evidence="2">Siderophore biosynthesis; mycobactin biosynthesis.</text>
</comment>
<dbReference type="SMART" id="SM01006">
    <property type="entry name" value="AlcB"/>
    <property type="match status" value="1"/>
</dbReference>
<protein>
    <recommendedName>
        <fullName evidence="3">Lysine N-acyltransferase MbtK</fullName>
    </recommendedName>
    <alternativeName>
        <fullName evidence="5">Mycobactin synthase protein K</fullName>
    </alternativeName>
</protein>
<evidence type="ECO:0000256" key="1">
    <source>
        <dbReference type="ARBA" id="ARBA00003818"/>
    </source>
</evidence>
<dbReference type="GO" id="GO:0046677">
    <property type="term" value="P:response to antibiotic"/>
    <property type="evidence" value="ECO:0007669"/>
    <property type="project" value="UniProtKB-KW"/>
</dbReference>
<dbReference type="Pfam" id="PF13523">
    <property type="entry name" value="Acetyltransf_8"/>
    <property type="match status" value="1"/>
</dbReference>
<evidence type="ECO:0000256" key="3">
    <source>
        <dbReference type="ARBA" id="ARBA00020586"/>
    </source>
</evidence>